<organism evidence="2">
    <name type="scientific">marine sediment metagenome</name>
    <dbReference type="NCBI Taxonomy" id="412755"/>
    <lineage>
        <taxon>unclassified sequences</taxon>
        <taxon>metagenomes</taxon>
        <taxon>ecological metagenomes</taxon>
    </lineage>
</organism>
<proteinExistence type="predicted"/>
<feature type="transmembrane region" description="Helical" evidence="1">
    <location>
        <begin position="20"/>
        <end position="47"/>
    </location>
</feature>
<protein>
    <recommendedName>
        <fullName evidence="3">Transmembrane protein</fullName>
    </recommendedName>
</protein>
<dbReference type="AlphaFoldDB" id="A0A0F9LKE2"/>
<evidence type="ECO:0000313" key="2">
    <source>
        <dbReference type="EMBL" id="KKM87656.1"/>
    </source>
</evidence>
<sequence>MIKPSSKVQLEAVAKGDYWLFRIGLCVGSIALVLSLVSQSLFAPIFLMLGTGLCLYGQRHGVASLVNHMDGKYGEFAGYRILRWTLRAVLYCAALIVGAIFGLITAETRANRRHSGMADMVEPNVDAIWESDPARYYEKQAPGPFDR</sequence>
<keyword evidence="1" id="KW-0472">Membrane</keyword>
<gene>
    <name evidence="2" type="ORF">LCGC14_1266680</name>
</gene>
<keyword evidence="1" id="KW-1133">Transmembrane helix</keyword>
<keyword evidence="1" id="KW-0812">Transmembrane</keyword>
<accession>A0A0F9LKE2</accession>
<comment type="caution">
    <text evidence="2">The sequence shown here is derived from an EMBL/GenBank/DDBJ whole genome shotgun (WGS) entry which is preliminary data.</text>
</comment>
<evidence type="ECO:0008006" key="3">
    <source>
        <dbReference type="Google" id="ProtNLM"/>
    </source>
</evidence>
<name>A0A0F9LKE2_9ZZZZ</name>
<reference evidence="2" key="1">
    <citation type="journal article" date="2015" name="Nature">
        <title>Complex archaea that bridge the gap between prokaryotes and eukaryotes.</title>
        <authorList>
            <person name="Spang A."/>
            <person name="Saw J.H."/>
            <person name="Jorgensen S.L."/>
            <person name="Zaremba-Niedzwiedzka K."/>
            <person name="Martijn J."/>
            <person name="Lind A.E."/>
            <person name="van Eijk R."/>
            <person name="Schleper C."/>
            <person name="Guy L."/>
            <person name="Ettema T.J."/>
        </authorList>
    </citation>
    <scope>NUCLEOTIDE SEQUENCE</scope>
</reference>
<dbReference type="EMBL" id="LAZR01007072">
    <property type="protein sequence ID" value="KKM87656.1"/>
    <property type="molecule type" value="Genomic_DNA"/>
</dbReference>
<feature type="transmembrane region" description="Helical" evidence="1">
    <location>
        <begin position="88"/>
        <end position="106"/>
    </location>
</feature>
<evidence type="ECO:0000256" key="1">
    <source>
        <dbReference type="SAM" id="Phobius"/>
    </source>
</evidence>